<evidence type="ECO:0000256" key="1">
    <source>
        <dbReference type="SAM" id="Phobius"/>
    </source>
</evidence>
<name>A0A2C5WW18_9PEZI</name>
<feature type="transmembrane region" description="Helical" evidence="1">
    <location>
        <begin position="378"/>
        <end position="404"/>
    </location>
</feature>
<accession>A0A2C5WW18</accession>
<comment type="caution">
    <text evidence="2">The sequence shown here is derived from an EMBL/GenBank/DDBJ whole genome shotgun (WGS) entry which is preliminary data.</text>
</comment>
<sequence length="441" mass="48290">MWPTIASRRWIPALPPRYAILTAVSVAVTLFTVVANIALLAAGRHISGVGTAHESISLSCLALASKFRGVAVQQLQPHMPAASYDTVYDKDQQQVLTTHAEDSISSSISNVNPQWRPRRRLNNTVTFAVRIAVFPRSISWVYPDAPLSSVRTGTLLPASSGSSSSRLLLRPRLDLINIAKTIGLPPSEWDCGMQGINDNNNNSDNNEKYQLSNATHNGIRKCTNPFFQSWTQPPLVEKALPLGIGIGCLELAVVLGIASLLMESIILWRPDLLLHHQGPTSSYFSDDYIARPRVVRSCSGSGGRLQQVLLVSHESQESESRLALQKQWTPLRIALSSLLAMAIGLGHYNTSLVTAQLLSMLRLVDASMIPELSLHIHGWGYVALLSTSFGLSLGVVMGWAYVILFDTKMDNIAEDEAIIDERRQADDTAALQHMIRSDNGI</sequence>
<keyword evidence="1" id="KW-0812">Transmembrane</keyword>
<evidence type="ECO:0000313" key="2">
    <source>
        <dbReference type="EMBL" id="PHH50076.1"/>
    </source>
</evidence>
<dbReference type="AlphaFoldDB" id="A0A2C5WW18"/>
<keyword evidence="1" id="KW-1133">Transmembrane helix</keyword>
<organism evidence="2 3">
    <name type="scientific">Ceratocystis fimbriata CBS 114723</name>
    <dbReference type="NCBI Taxonomy" id="1035309"/>
    <lineage>
        <taxon>Eukaryota</taxon>
        <taxon>Fungi</taxon>
        <taxon>Dikarya</taxon>
        <taxon>Ascomycota</taxon>
        <taxon>Pezizomycotina</taxon>
        <taxon>Sordariomycetes</taxon>
        <taxon>Hypocreomycetidae</taxon>
        <taxon>Microascales</taxon>
        <taxon>Ceratocystidaceae</taxon>
        <taxon>Ceratocystis</taxon>
    </lineage>
</organism>
<evidence type="ECO:0000313" key="3">
    <source>
        <dbReference type="Proteomes" id="UP000222788"/>
    </source>
</evidence>
<protein>
    <submittedName>
        <fullName evidence="2">Uncharacterized protein</fullName>
    </submittedName>
</protein>
<keyword evidence="3" id="KW-1185">Reference proteome</keyword>
<feature type="transmembrane region" description="Helical" evidence="1">
    <location>
        <begin position="20"/>
        <end position="42"/>
    </location>
</feature>
<reference evidence="2 3" key="2">
    <citation type="journal article" date="2013" name="IMA Fungus">
        <title>IMA Genome-F 1: Ceratocystis fimbriata: Draft nuclear genome sequence for the plant pathogen, Ceratocystis fimbriata.</title>
        <authorList>
            <person name="Wilken P.M."/>
            <person name="Steenkamp E.T."/>
            <person name="Wingfield M.J."/>
            <person name="de Beer Z.W."/>
            <person name="Wingfield B.D."/>
        </authorList>
    </citation>
    <scope>NUCLEOTIDE SEQUENCE [LARGE SCALE GENOMIC DNA]</scope>
    <source>
        <strain evidence="2 3">CBS 114723</strain>
    </source>
</reference>
<reference evidence="2 3" key="1">
    <citation type="journal article" date="2013" name="Fungal Biol.">
        <title>Analysis of microsatellite markers in the genome of the plant pathogen Ceratocystis fimbriata.</title>
        <authorList>
            <person name="Simpson M.C."/>
            <person name="Wilken P.M."/>
            <person name="Coetzee M.P."/>
            <person name="Wingfield M.J."/>
            <person name="Wingfield B.D."/>
        </authorList>
    </citation>
    <scope>NUCLEOTIDE SEQUENCE [LARGE SCALE GENOMIC DNA]</scope>
    <source>
        <strain evidence="2 3">CBS 114723</strain>
    </source>
</reference>
<dbReference type="EMBL" id="APWK03000151">
    <property type="protein sequence ID" value="PHH50076.1"/>
    <property type="molecule type" value="Genomic_DNA"/>
</dbReference>
<feature type="transmembrane region" description="Helical" evidence="1">
    <location>
        <begin position="239"/>
        <end position="262"/>
    </location>
</feature>
<feature type="transmembrane region" description="Helical" evidence="1">
    <location>
        <begin position="333"/>
        <end position="358"/>
    </location>
</feature>
<proteinExistence type="predicted"/>
<dbReference type="Proteomes" id="UP000222788">
    <property type="component" value="Unassembled WGS sequence"/>
</dbReference>
<keyword evidence="1" id="KW-0472">Membrane</keyword>
<gene>
    <name evidence="2" type="ORF">CFIMG_005897RA</name>
</gene>